<dbReference type="InParanoid" id="A0A4Q1BA44"/>
<feature type="compositionally biased region" description="Basic residues" evidence="1">
    <location>
        <begin position="355"/>
        <end position="365"/>
    </location>
</feature>
<evidence type="ECO:0000313" key="2">
    <source>
        <dbReference type="EMBL" id="RXK34847.1"/>
    </source>
</evidence>
<feature type="region of interest" description="Disordered" evidence="1">
    <location>
        <begin position="337"/>
        <end position="385"/>
    </location>
</feature>
<gene>
    <name evidence="2" type="ORF">M231_07893</name>
</gene>
<dbReference type="EMBL" id="SDIL01000181">
    <property type="protein sequence ID" value="RXK34847.1"/>
    <property type="molecule type" value="Genomic_DNA"/>
</dbReference>
<name>A0A4Q1BA44_TREME</name>
<proteinExistence type="predicted"/>
<accession>A0A4Q1BA44</accession>
<dbReference type="VEuPathDB" id="FungiDB:TREMEDRAFT_65237"/>
<sequence length="385" mass="42046">MSDTGSDDRRPPFPPRAPVSGPNDLRQGASDNENAPPPPSGTGDRSPLRGENNPDARTPFAGVPVQHPAEADPIPGSKVAYRTPLARAAGRGLSDSVGAPYIEDGEVIVPKEGGHQNAYNDVEIVPITTESPTAQGFLKYLEAWSDLKAASTKEKVKPIIDLLKTKGEIIGRLAKPCSNCSDMLKERKGRWSSKMNKWHCLVPIVRFSGSRKVWVAGHCFWCLIDRGTCNLCVDSRVGPRSQLKLSMAQFSALFPHLDSALAHLAEAGHHLHQPANRDFEHVDIAYAMVEKVALAVDGAKIQGEDKRVPGREFGQWSSYYLDDHINVGAWQFEPPRPAAKRTVSPLPAGTLSTPRAKKAKTRKGKAREDSPHTDDDGLVRWESPE</sequence>
<feature type="region of interest" description="Disordered" evidence="1">
    <location>
        <begin position="1"/>
        <end position="77"/>
    </location>
</feature>
<dbReference type="Proteomes" id="UP000289152">
    <property type="component" value="Unassembled WGS sequence"/>
</dbReference>
<evidence type="ECO:0000313" key="3">
    <source>
        <dbReference type="Proteomes" id="UP000289152"/>
    </source>
</evidence>
<feature type="compositionally biased region" description="Basic and acidic residues" evidence="1">
    <location>
        <begin position="1"/>
        <end position="11"/>
    </location>
</feature>
<organism evidence="2 3">
    <name type="scientific">Tremella mesenterica</name>
    <name type="common">Jelly fungus</name>
    <dbReference type="NCBI Taxonomy" id="5217"/>
    <lineage>
        <taxon>Eukaryota</taxon>
        <taxon>Fungi</taxon>
        <taxon>Dikarya</taxon>
        <taxon>Basidiomycota</taxon>
        <taxon>Agaricomycotina</taxon>
        <taxon>Tremellomycetes</taxon>
        <taxon>Tremellales</taxon>
        <taxon>Tremellaceae</taxon>
        <taxon>Tremella</taxon>
    </lineage>
</organism>
<keyword evidence="3" id="KW-1185">Reference proteome</keyword>
<evidence type="ECO:0000256" key="1">
    <source>
        <dbReference type="SAM" id="MobiDB-lite"/>
    </source>
</evidence>
<protein>
    <submittedName>
        <fullName evidence="2">Uncharacterized protein</fullName>
    </submittedName>
</protein>
<dbReference type="AlphaFoldDB" id="A0A4Q1BA44"/>
<feature type="compositionally biased region" description="Basic and acidic residues" evidence="1">
    <location>
        <begin position="366"/>
        <end position="385"/>
    </location>
</feature>
<comment type="caution">
    <text evidence="2">The sequence shown here is derived from an EMBL/GenBank/DDBJ whole genome shotgun (WGS) entry which is preliminary data.</text>
</comment>
<reference evidence="2 3" key="1">
    <citation type="submission" date="2016-06" db="EMBL/GenBank/DDBJ databases">
        <title>Evolution of pathogenesis and genome organization in the Tremellales.</title>
        <authorList>
            <person name="Cuomo C."/>
            <person name="Litvintseva A."/>
            <person name="Heitman J."/>
            <person name="Chen Y."/>
            <person name="Sun S."/>
            <person name="Springer D."/>
            <person name="Dromer F."/>
            <person name="Young S."/>
            <person name="Zeng Q."/>
            <person name="Chapman S."/>
            <person name="Gujja S."/>
            <person name="Saif S."/>
            <person name="Birren B."/>
        </authorList>
    </citation>
    <scope>NUCLEOTIDE SEQUENCE [LARGE SCALE GENOMIC DNA]</scope>
    <source>
        <strain evidence="2 3">ATCC 28783</strain>
    </source>
</reference>